<organism evidence="8 9">
    <name type="scientific">Planococcus massiliensis</name>
    <dbReference type="NCBI Taxonomy" id="1499687"/>
    <lineage>
        <taxon>Bacteria</taxon>
        <taxon>Bacillati</taxon>
        <taxon>Bacillota</taxon>
        <taxon>Bacilli</taxon>
        <taxon>Bacillales</taxon>
        <taxon>Caryophanaceae</taxon>
        <taxon>Planococcus</taxon>
    </lineage>
</organism>
<dbReference type="InterPro" id="IPR001017">
    <property type="entry name" value="DH_E1"/>
</dbReference>
<dbReference type="HAMAP" id="MF_01169">
    <property type="entry name" value="SucA_OdhA"/>
    <property type="match status" value="1"/>
</dbReference>
<comment type="catalytic activity">
    <reaction evidence="5 6">
        <text>N(6)-[(R)-lipoyl]-L-lysyl-[protein] + 2-oxoglutarate + H(+) = N(6)-[(R)-S(8)-succinyldihydrolipoyl]-L-lysyl-[protein] + CO2</text>
        <dbReference type="Rhea" id="RHEA:12188"/>
        <dbReference type="Rhea" id="RHEA-COMP:10474"/>
        <dbReference type="Rhea" id="RHEA-COMP:20092"/>
        <dbReference type="ChEBI" id="CHEBI:15378"/>
        <dbReference type="ChEBI" id="CHEBI:16526"/>
        <dbReference type="ChEBI" id="CHEBI:16810"/>
        <dbReference type="ChEBI" id="CHEBI:83099"/>
        <dbReference type="ChEBI" id="CHEBI:83120"/>
        <dbReference type="EC" id="1.2.4.2"/>
    </reaction>
</comment>
<comment type="subunit">
    <text evidence="6">Homodimer. Part of the 2-oxoglutarate dehydrogenase (OGDH) complex composed of E1 (2-oxoglutarate dehydrogenase), E2 (dihydrolipoamide succinyltransferase) and E3 (dihydrolipoamide dehydrogenase); the complex contains multiple copies of the three enzymatic components (E1, E2 and E3).</text>
</comment>
<dbReference type="PANTHER" id="PTHR23152">
    <property type="entry name" value="2-OXOGLUTARATE DEHYDROGENASE"/>
    <property type="match status" value="1"/>
</dbReference>
<evidence type="ECO:0000256" key="1">
    <source>
        <dbReference type="ARBA" id="ARBA00001964"/>
    </source>
</evidence>
<feature type="domain" description="Transketolase-like pyrimidine-binding" evidence="7">
    <location>
        <begin position="594"/>
        <end position="790"/>
    </location>
</feature>
<dbReference type="AlphaFoldDB" id="A0A098EK64"/>
<dbReference type="SUPFAM" id="SSF52518">
    <property type="entry name" value="Thiamin diphosphate-binding fold (THDP-binding)"/>
    <property type="match status" value="2"/>
</dbReference>
<comment type="cofactor">
    <cofactor evidence="1 6">
        <name>thiamine diphosphate</name>
        <dbReference type="ChEBI" id="CHEBI:58937"/>
    </cofactor>
</comment>
<evidence type="ECO:0000256" key="4">
    <source>
        <dbReference type="ARBA" id="ARBA00023152"/>
    </source>
</evidence>
<dbReference type="PANTHER" id="PTHR23152:SF4">
    <property type="entry name" value="2-OXOADIPATE DEHYDROGENASE COMPLEX COMPONENT E1"/>
    <property type="match status" value="1"/>
</dbReference>
<dbReference type="STRING" id="1499687.BN1080_01626"/>
<dbReference type="Pfam" id="PF16870">
    <property type="entry name" value="OxoGdeHyase_C"/>
    <property type="match status" value="1"/>
</dbReference>
<dbReference type="GO" id="GO:0004591">
    <property type="term" value="F:oxoglutarate dehydrogenase (succinyl-transferring) activity"/>
    <property type="evidence" value="ECO:0007669"/>
    <property type="project" value="UniProtKB-UniRule"/>
</dbReference>
<dbReference type="NCBIfam" id="NF006914">
    <property type="entry name" value="PRK09404.1"/>
    <property type="match status" value="1"/>
</dbReference>
<dbReference type="InterPro" id="IPR029061">
    <property type="entry name" value="THDP-binding"/>
</dbReference>
<dbReference type="Gene3D" id="3.40.50.970">
    <property type="match status" value="1"/>
</dbReference>
<evidence type="ECO:0000313" key="9">
    <source>
        <dbReference type="Proteomes" id="UP000043699"/>
    </source>
</evidence>
<dbReference type="Gene3D" id="3.40.50.11610">
    <property type="entry name" value="Multifunctional 2-oxoglutarate metabolism enzyme, C-terminal domain"/>
    <property type="match status" value="1"/>
</dbReference>
<dbReference type="SMART" id="SM00861">
    <property type="entry name" value="Transket_pyr"/>
    <property type="match status" value="1"/>
</dbReference>
<gene>
    <name evidence="6 8" type="primary">odhA</name>
    <name evidence="8" type="ORF">BN1080_01626</name>
</gene>
<name>A0A098EK64_9BACL</name>
<dbReference type="InterPro" id="IPR042179">
    <property type="entry name" value="KGD_C_sf"/>
</dbReference>
<comment type="similarity">
    <text evidence="6">Belongs to the alpha-ketoglutarate dehydrogenase family.</text>
</comment>
<dbReference type="InterPro" id="IPR031717">
    <property type="entry name" value="ODO-1/KGD_C"/>
</dbReference>
<protein>
    <recommendedName>
        <fullName evidence="6">2-oxoglutarate dehydrogenase E1 component</fullName>
        <ecNumber evidence="6">1.2.4.2</ecNumber>
    </recommendedName>
    <alternativeName>
        <fullName evidence="6">Alpha-ketoglutarate dehydrogenase</fullName>
    </alternativeName>
</protein>
<dbReference type="GO" id="GO:0045252">
    <property type="term" value="C:oxoglutarate dehydrogenase complex"/>
    <property type="evidence" value="ECO:0007669"/>
    <property type="project" value="TreeGrafter"/>
</dbReference>
<evidence type="ECO:0000256" key="6">
    <source>
        <dbReference type="HAMAP-Rule" id="MF_01169"/>
    </source>
</evidence>
<dbReference type="EMBL" id="CCXS01000001">
    <property type="protein sequence ID" value="CEG22693.1"/>
    <property type="molecule type" value="Genomic_DNA"/>
</dbReference>
<evidence type="ECO:0000256" key="3">
    <source>
        <dbReference type="ARBA" id="ARBA00023052"/>
    </source>
</evidence>
<sequence length="940" mass="104915">MSSNYSDAKSPWSSITGPNLGYVMEMYDIYQESPELLDPEFAEMFKQYGPPVENSQPSATQAISEAAGTVEPNKFGKVLAAVQLAEAIRAHGHLASDIYPLNDQPKDTSRLEPSAYGLTEQDLREVPVSLLLSEAPSNISNGLEAIAYLKSLYTDKVAFEFSHIVQPQERSWIQAKIEAGEFKPSLDHEKKKEVLDLLTRVEGFEKFVHRTFVGQKRFSIEGVDTLVLLIDELVRLSEEKGTEKIMIGMAHRGRLNVLTHILHKPYEMMFAGFAHVGDEAFLPEDGSVQITKGWFGDVKYHMGAAYTSPKGTNIKLAYNPSHLEIVSPVVAGQTRAAQETTNQPGIADIDSKKAYAILVHGDAAFPGQGVVTETLNYSRIRGFQTGGSIHVIANNMIGFTTEQYDSRSTHYSSDPAKGFEVPVIHVNADDPEAVIAVARFAFEYREKFGKDILIDLIGYRRYGHNEMDEPLVTNPMMYHEVHKHDTVRALYGQQLAAEKVLSEEDVKALDADTQKEMQEAYDHVKENKTDDAPKMTMPEAVSKGYPEVPTGVEKNVLAKMNEELLTWPSDFSVFSKLARILKRREDPFNGKGKIDWAHAETLAFGAILQDGHPIRLTGQDAQRGTFAHRHLVLHDDKTGNELIPLHHISGANASFVVYNSPLTESAVLGFEYGYNVENENALVIWEAQYGDFANMAQMMFDQFISAGRSKWGQKSGLVMLLPHGYEGQGPEHSSARLERHLQMAAENNWTVANLSSAANYFHILRRQAKMLTEEAIRPLIIVSPKSLLRHPLVGAEVDDLTEGHFQTVIEQPGMGTKDKKVERILFASGKMAIDLAERVKDGKGYEWAHIVRVEQLYPFPAEKIQAIVDRYPNVKELGWVQEEPQNMGSWTFAEPYLREIAAGKDVSYYGRIKRQSPAEGDGEAHKAEQTRIIDAALAKA</sequence>
<dbReference type="GO" id="GO:0006096">
    <property type="term" value="P:glycolytic process"/>
    <property type="evidence" value="ECO:0007669"/>
    <property type="project" value="UniProtKB-UniRule"/>
</dbReference>
<dbReference type="NCBIfam" id="NF008907">
    <property type="entry name" value="PRK12270.1"/>
    <property type="match status" value="1"/>
</dbReference>
<evidence type="ECO:0000256" key="5">
    <source>
        <dbReference type="ARBA" id="ARBA00051911"/>
    </source>
</evidence>
<dbReference type="OrthoDB" id="9759785at2"/>
<dbReference type="Gene3D" id="1.10.287.1150">
    <property type="entry name" value="TPP helical domain"/>
    <property type="match status" value="1"/>
</dbReference>
<dbReference type="FunFam" id="3.40.50.970:FF:000036">
    <property type="entry name" value="2-oxoglutarate dehydrogenase E1 component"/>
    <property type="match status" value="1"/>
</dbReference>
<dbReference type="Pfam" id="PF00676">
    <property type="entry name" value="E1_dh"/>
    <property type="match status" value="1"/>
</dbReference>
<dbReference type="InterPro" id="IPR005475">
    <property type="entry name" value="Transketolase-like_Pyr-bd"/>
</dbReference>
<evidence type="ECO:0000313" key="8">
    <source>
        <dbReference type="EMBL" id="CEG22693.1"/>
    </source>
</evidence>
<dbReference type="GO" id="GO:0005829">
    <property type="term" value="C:cytosol"/>
    <property type="evidence" value="ECO:0007669"/>
    <property type="project" value="TreeGrafter"/>
</dbReference>
<dbReference type="Pfam" id="PF02779">
    <property type="entry name" value="Transket_pyr"/>
    <property type="match status" value="1"/>
</dbReference>
<dbReference type="NCBIfam" id="TIGR00239">
    <property type="entry name" value="2oxo_dh_E1"/>
    <property type="match status" value="1"/>
</dbReference>
<dbReference type="GO" id="GO:0006099">
    <property type="term" value="P:tricarboxylic acid cycle"/>
    <property type="evidence" value="ECO:0007669"/>
    <property type="project" value="TreeGrafter"/>
</dbReference>
<dbReference type="GO" id="GO:0030976">
    <property type="term" value="F:thiamine pyrophosphate binding"/>
    <property type="evidence" value="ECO:0007669"/>
    <property type="project" value="UniProtKB-UniRule"/>
</dbReference>
<dbReference type="CDD" id="cd02016">
    <property type="entry name" value="TPP_E1_OGDC_like"/>
    <property type="match status" value="1"/>
</dbReference>
<dbReference type="InterPro" id="IPR023784">
    <property type="entry name" value="2oxoglutarate_DH_E1_bac"/>
</dbReference>
<accession>A0A098EK64</accession>
<dbReference type="RefSeq" id="WP_052651488.1">
    <property type="nucleotide sequence ID" value="NZ_CCXS01000001.1"/>
</dbReference>
<dbReference type="InterPro" id="IPR011603">
    <property type="entry name" value="2oxoglutarate_DH_E1"/>
</dbReference>
<dbReference type="EC" id="1.2.4.2" evidence="6"/>
<keyword evidence="2 6" id="KW-0560">Oxidoreductase</keyword>
<keyword evidence="4 6" id="KW-0324">Glycolysis</keyword>
<proteinExistence type="inferred from homology"/>
<comment type="function">
    <text evidence="6">E1 component of the 2-oxoglutarate dehydrogenase (OGDH) complex which catalyzes the decarboxylation of 2-oxoglutarate, the first step in the conversion of 2-oxoglutarate to succinyl-CoA and CO(2).</text>
</comment>
<evidence type="ECO:0000259" key="7">
    <source>
        <dbReference type="SMART" id="SM00861"/>
    </source>
</evidence>
<evidence type="ECO:0000256" key="2">
    <source>
        <dbReference type="ARBA" id="ARBA00023002"/>
    </source>
</evidence>
<reference evidence="8 9" key="1">
    <citation type="submission" date="2014-09" db="EMBL/GenBank/DDBJ databases">
        <authorList>
            <person name="Urmite Genomes Urmite Genomes"/>
        </authorList>
    </citation>
    <scope>NUCLEOTIDE SEQUENCE [LARGE SCALE GENOMIC DNA]</scope>
    <source>
        <strain evidence="8 9">ES2</strain>
    </source>
</reference>
<dbReference type="PIRSF" id="PIRSF000157">
    <property type="entry name" value="Oxoglu_dh_E1"/>
    <property type="match status" value="1"/>
</dbReference>
<keyword evidence="9" id="KW-1185">Reference proteome</keyword>
<dbReference type="Gene3D" id="3.40.50.12470">
    <property type="match status" value="1"/>
</dbReference>
<keyword evidence="3 6" id="KW-0786">Thiamine pyrophosphate</keyword>
<dbReference type="Proteomes" id="UP000043699">
    <property type="component" value="Unassembled WGS sequence"/>
</dbReference>